<gene>
    <name evidence="1" type="ORF">N328_03435</name>
</gene>
<evidence type="ECO:0000313" key="2">
    <source>
        <dbReference type="Proteomes" id="UP000054313"/>
    </source>
</evidence>
<reference evidence="1 2" key="1">
    <citation type="submission" date="2014-04" db="EMBL/GenBank/DDBJ databases">
        <title>Genome evolution of avian class.</title>
        <authorList>
            <person name="Zhang G."/>
            <person name="Li C."/>
        </authorList>
    </citation>
    <scope>NUCLEOTIDE SEQUENCE [LARGE SCALE GENOMIC DNA]</scope>
    <source>
        <strain evidence="1">BGI_N328</strain>
    </source>
</reference>
<dbReference type="AlphaFoldDB" id="A0A093EXM8"/>
<proteinExistence type="predicted"/>
<dbReference type="Proteomes" id="UP000054313">
    <property type="component" value="Unassembled WGS sequence"/>
</dbReference>
<dbReference type="EMBL" id="KK616558">
    <property type="protein sequence ID" value="KFV48970.1"/>
    <property type="molecule type" value="Genomic_DNA"/>
</dbReference>
<feature type="non-terminal residue" evidence="1">
    <location>
        <position position="1"/>
    </location>
</feature>
<organism evidence="1 2">
    <name type="scientific">Gavia stellata</name>
    <name type="common">Red-throated diver</name>
    <name type="synonym">Colymbus stellatus</name>
    <dbReference type="NCBI Taxonomy" id="37040"/>
    <lineage>
        <taxon>Eukaryota</taxon>
        <taxon>Metazoa</taxon>
        <taxon>Chordata</taxon>
        <taxon>Craniata</taxon>
        <taxon>Vertebrata</taxon>
        <taxon>Euteleostomi</taxon>
        <taxon>Archelosauria</taxon>
        <taxon>Archosauria</taxon>
        <taxon>Dinosauria</taxon>
        <taxon>Saurischia</taxon>
        <taxon>Theropoda</taxon>
        <taxon>Coelurosauria</taxon>
        <taxon>Aves</taxon>
        <taxon>Neognathae</taxon>
        <taxon>Neoaves</taxon>
        <taxon>Aequornithes</taxon>
        <taxon>Gaviiformes</taxon>
        <taxon>Gaviidae</taxon>
        <taxon>Gavia</taxon>
    </lineage>
</organism>
<protein>
    <submittedName>
        <fullName evidence="1">Uncharacterized protein</fullName>
    </submittedName>
</protein>
<keyword evidence="2" id="KW-1185">Reference proteome</keyword>
<sequence>VKSEHQLYYPHAARIKIDSRLQGVVTLPCCLVQTLCKSTISISRGTFCVLKNPISVMYIGQKPLTLVLCRMLQSQVFLCDLCKCRCSRLRF</sequence>
<feature type="non-terminal residue" evidence="1">
    <location>
        <position position="91"/>
    </location>
</feature>
<accession>A0A093EXM8</accession>
<evidence type="ECO:0000313" key="1">
    <source>
        <dbReference type="EMBL" id="KFV48970.1"/>
    </source>
</evidence>
<name>A0A093EXM8_GAVST</name>